<reference evidence="2" key="1">
    <citation type="submission" date="2022-01" db="EMBL/GenBank/DDBJ databases">
        <authorList>
            <person name="King R."/>
        </authorList>
    </citation>
    <scope>NUCLEOTIDE SEQUENCE</scope>
</reference>
<dbReference type="EMBL" id="OV725083">
    <property type="protein sequence ID" value="CAH1407407.1"/>
    <property type="molecule type" value="Genomic_DNA"/>
</dbReference>
<name>A0A9P0HTG2_NEZVI</name>
<feature type="compositionally biased region" description="Basic and acidic residues" evidence="1">
    <location>
        <begin position="45"/>
        <end position="64"/>
    </location>
</feature>
<evidence type="ECO:0000313" key="3">
    <source>
        <dbReference type="Proteomes" id="UP001152798"/>
    </source>
</evidence>
<evidence type="ECO:0000313" key="2">
    <source>
        <dbReference type="EMBL" id="CAH1407407.1"/>
    </source>
</evidence>
<dbReference type="Proteomes" id="UP001152798">
    <property type="component" value="Chromosome 7"/>
</dbReference>
<keyword evidence="3" id="KW-1185">Reference proteome</keyword>
<protein>
    <submittedName>
        <fullName evidence="2">Uncharacterized protein</fullName>
    </submittedName>
</protein>
<feature type="region of interest" description="Disordered" evidence="1">
    <location>
        <begin position="1"/>
        <end position="64"/>
    </location>
</feature>
<dbReference type="AlphaFoldDB" id="A0A9P0HTG2"/>
<feature type="compositionally biased region" description="Low complexity" evidence="1">
    <location>
        <begin position="21"/>
        <end position="37"/>
    </location>
</feature>
<proteinExistence type="predicted"/>
<evidence type="ECO:0000256" key="1">
    <source>
        <dbReference type="SAM" id="MobiDB-lite"/>
    </source>
</evidence>
<sequence length="78" mass="8449">MYSPQRLGGYERSLEGEEAIGPGRSGLSGRLGLQVGGARLAPPAAEEHSQDGSEEKSEGTSDKCYSHYQIPFLHHHLQ</sequence>
<organism evidence="2 3">
    <name type="scientific">Nezara viridula</name>
    <name type="common">Southern green stink bug</name>
    <name type="synonym">Cimex viridulus</name>
    <dbReference type="NCBI Taxonomy" id="85310"/>
    <lineage>
        <taxon>Eukaryota</taxon>
        <taxon>Metazoa</taxon>
        <taxon>Ecdysozoa</taxon>
        <taxon>Arthropoda</taxon>
        <taxon>Hexapoda</taxon>
        <taxon>Insecta</taxon>
        <taxon>Pterygota</taxon>
        <taxon>Neoptera</taxon>
        <taxon>Paraneoptera</taxon>
        <taxon>Hemiptera</taxon>
        <taxon>Heteroptera</taxon>
        <taxon>Panheteroptera</taxon>
        <taxon>Pentatomomorpha</taxon>
        <taxon>Pentatomoidea</taxon>
        <taxon>Pentatomidae</taxon>
        <taxon>Pentatominae</taxon>
        <taxon>Nezara</taxon>
    </lineage>
</organism>
<accession>A0A9P0HTG2</accession>
<gene>
    <name evidence="2" type="ORF">NEZAVI_LOCUS15126</name>
</gene>